<keyword evidence="2" id="KW-1133">Transmembrane helix</keyword>
<feature type="compositionally biased region" description="Basic residues" evidence="1">
    <location>
        <begin position="21"/>
        <end position="30"/>
    </location>
</feature>
<keyword evidence="2" id="KW-0472">Membrane</keyword>
<feature type="region of interest" description="Disordered" evidence="1">
    <location>
        <begin position="1"/>
        <end position="144"/>
    </location>
</feature>
<comment type="caution">
    <text evidence="3">The sequence shown here is derived from an EMBL/GenBank/DDBJ whole genome shotgun (WGS) entry which is preliminary data.</text>
</comment>
<organism evidence="3 4">
    <name type="scientific">Fusarium kuroshium</name>
    <dbReference type="NCBI Taxonomy" id="2010991"/>
    <lineage>
        <taxon>Eukaryota</taxon>
        <taxon>Fungi</taxon>
        <taxon>Dikarya</taxon>
        <taxon>Ascomycota</taxon>
        <taxon>Pezizomycotina</taxon>
        <taxon>Sordariomycetes</taxon>
        <taxon>Hypocreomycetidae</taxon>
        <taxon>Hypocreales</taxon>
        <taxon>Nectriaceae</taxon>
        <taxon>Fusarium</taxon>
        <taxon>Fusarium solani species complex</taxon>
    </lineage>
</organism>
<evidence type="ECO:0000313" key="4">
    <source>
        <dbReference type="Proteomes" id="UP000277212"/>
    </source>
</evidence>
<proteinExistence type="predicted"/>
<dbReference type="AlphaFoldDB" id="A0A3M2RJ41"/>
<feature type="compositionally biased region" description="Pro residues" evidence="1">
    <location>
        <begin position="39"/>
        <end position="59"/>
    </location>
</feature>
<keyword evidence="2" id="KW-0812">Transmembrane</keyword>
<feature type="compositionally biased region" description="Polar residues" evidence="1">
    <location>
        <begin position="85"/>
        <end position="95"/>
    </location>
</feature>
<evidence type="ECO:0000256" key="2">
    <source>
        <dbReference type="SAM" id="Phobius"/>
    </source>
</evidence>
<protein>
    <submittedName>
        <fullName evidence="3">Uncharacterized protein</fullName>
    </submittedName>
</protein>
<feature type="compositionally biased region" description="Low complexity" evidence="1">
    <location>
        <begin position="127"/>
        <end position="136"/>
    </location>
</feature>
<evidence type="ECO:0000256" key="1">
    <source>
        <dbReference type="SAM" id="MobiDB-lite"/>
    </source>
</evidence>
<keyword evidence="4" id="KW-1185">Reference proteome</keyword>
<feature type="compositionally biased region" description="Pro residues" evidence="1">
    <location>
        <begin position="105"/>
        <end position="126"/>
    </location>
</feature>
<evidence type="ECO:0000313" key="3">
    <source>
        <dbReference type="EMBL" id="RMJ05254.1"/>
    </source>
</evidence>
<sequence length="511" mass="57202">MPSSRMPQNDDSAFNSAWDKIKRRKGRKRRDSTDSIPQPGDPPGQNDPPPPSPFTPFSPLPNINGPLPRVPPSRHSTRDTLPDISESQTFETNDTQQHDAETPRRPAPQFPGQPGPSSQPEPPSPTQSPQESSPRQKPSSKTANMQKAVNNLSTLVAGLVDCIQTARGIFILLFKTIYLFLPIFLIRWILKTIVVILIILHILVFASESIHRGFCHMAPQVATPLLATALVDMANCAAIKQDAPSTDSSDTLDGLVAMVPPVWGFLAKNGDMIVREFPDEWETGTYIKQDFESFSAKFKDAASDIQALEDDFNESQKRQWNVVDDFISKFNNIPPNAVWYRFLDSKVYDVKAHNSHLISILKDAQSNTRQALANIPTDKATGIYGKLFNPEGLNFYEDIREAFMQSSGVSGLSVVIDSAMDSWTVGTKTSEFLTSQLAKRRGMLEKDDAWLSTRIEYVRRRGEELALGRGKQTKVAWEAQVDGIDDSHKKVAKDWKRKLRQYFVEEVGDMD</sequence>
<reference evidence="3 4" key="1">
    <citation type="submission" date="2017-06" db="EMBL/GenBank/DDBJ databases">
        <title>Comparative genomic analysis of Ambrosia Fusariam Clade fungi.</title>
        <authorList>
            <person name="Stajich J.E."/>
            <person name="Carrillo J."/>
            <person name="Kijimoto T."/>
            <person name="Eskalen A."/>
            <person name="O'Donnell K."/>
            <person name="Kasson M."/>
        </authorList>
    </citation>
    <scope>NUCLEOTIDE SEQUENCE [LARGE SCALE GENOMIC DNA]</scope>
    <source>
        <strain evidence="3">UCR3666</strain>
    </source>
</reference>
<name>A0A3M2RJ41_9HYPO</name>
<accession>A0A3M2RJ41</accession>
<feature type="compositionally biased region" description="Polar residues" evidence="1">
    <location>
        <begin position="1"/>
        <end position="15"/>
    </location>
</feature>
<gene>
    <name evidence="3" type="ORF">CDV36_014070</name>
</gene>
<dbReference type="EMBL" id="NKUJ01000424">
    <property type="protein sequence ID" value="RMJ05254.1"/>
    <property type="molecule type" value="Genomic_DNA"/>
</dbReference>
<dbReference type="Proteomes" id="UP000277212">
    <property type="component" value="Unassembled WGS sequence"/>
</dbReference>
<feature type="transmembrane region" description="Helical" evidence="2">
    <location>
        <begin position="177"/>
        <end position="206"/>
    </location>
</feature>